<comment type="caution">
    <text evidence="1">The sequence shown here is derived from an EMBL/GenBank/DDBJ whole genome shotgun (WGS) entry which is preliminary data.</text>
</comment>
<gene>
    <name evidence="1" type="ORF">LCGC14_0697720</name>
</gene>
<protein>
    <submittedName>
        <fullName evidence="1">Uncharacterized protein</fullName>
    </submittedName>
</protein>
<proteinExistence type="predicted"/>
<dbReference type="EMBL" id="LAZR01001477">
    <property type="protein sequence ID" value="KKN43989.1"/>
    <property type="molecule type" value="Genomic_DNA"/>
</dbReference>
<name>A0A0F9QNI0_9ZZZZ</name>
<evidence type="ECO:0000313" key="1">
    <source>
        <dbReference type="EMBL" id="KKN43989.1"/>
    </source>
</evidence>
<sequence length="153" mass="17829">MASGWKIIDLDKTQKAEKYLEYYVFLCKLEAKKELKNIHKRFSNSNSKKNLKELLMKTAPSRMAGFKDSWDSFSLLPAEGISLQLKKFCRELNQNCGKEFLECSSICEKMSGFLLSGFLQQNLYLFVKTNGPDTEGQYPFINYLNFEKIKYQD</sequence>
<organism evidence="1">
    <name type="scientific">marine sediment metagenome</name>
    <dbReference type="NCBI Taxonomy" id="412755"/>
    <lineage>
        <taxon>unclassified sequences</taxon>
        <taxon>metagenomes</taxon>
        <taxon>ecological metagenomes</taxon>
    </lineage>
</organism>
<accession>A0A0F9QNI0</accession>
<reference evidence="1" key="1">
    <citation type="journal article" date="2015" name="Nature">
        <title>Complex archaea that bridge the gap between prokaryotes and eukaryotes.</title>
        <authorList>
            <person name="Spang A."/>
            <person name="Saw J.H."/>
            <person name="Jorgensen S.L."/>
            <person name="Zaremba-Niedzwiedzka K."/>
            <person name="Martijn J."/>
            <person name="Lind A.E."/>
            <person name="van Eijk R."/>
            <person name="Schleper C."/>
            <person name="Guy L."/>
            <person name="Ettema T.J."/>
        </authorList>
    </citation>
    <scope>NUCLEOTIDE SEQUENCE</scope>
</reference>
<dbReference type="AlphaFoldDB" id="A0A0F9QNI0"/>